<dbReference type="EMBL" id="JANFFA010000001">
    <property type="protein sequence ID" value="MDQ2092994.1"/>
    <property type="molecule type" value="Genomic_DNA"/>
</dbReference>
<comment type="caution">
    <text evidence="1">The sequence shown here is derived from an EMBL/GenBank/DDBJ whole genome shotgun (WGS) entry which is preliminary data.</text>
</comment>
<accession>A0AAJ1X4X9</accession>
<evidence type="ECO:0000313" key="1">
    <source>
        <dbReference type="EMBL" id="MDQ2092994.1"/>
    </source>
</evidence>
<evidence type="ECO:0000313" key="2">
    <source>
        <dbReference type="Proteomes" id="UP001227162"/>
    </source>
</evidence>
<gene>
    <name evidence="1" type="ORF">NOI20_02610</name>
</gene>
<sequence length="126" mass="13873">MIEQEVVTIGLTQEADDMLETMVEDGTFAQKVDGYRFAFSLALAQGAQPGELSKRKTIFNVGSVDPDNTLQDIVEELAPDLLAGSSHYRVVERLAEWGVRELYQQAIGPGIDFVGLLSEVEKVNLE</sequence>
<keyword evidence="2" id="KW-1185">Reference proteome</keyword>
<protein>
    <submittedName>
        <fullName evidence="1">Uncharacterized protein</fullName>
    </submittedName>
</protein>
<reference evidence="1" key="1">
    <citation type="submission" date="2022-07" db="EMBL/GenBank/DDBJ databases">
        <authorList>
            <person name="Otstavnykh N."/>
            <person name="Isaeva M."/>
            <person name="Bystritskaya E."/>
        </authorList>
    </citation>
    <scope>NUCLEOTIDE SEQUENCE</scope>
    <source>
        <strain evidence="1">10Alg 79</strain>
    </source>
</reference>
<dbReference type="Proteomes" id="UP001227162">
    <property type="component" value="Unassembled WGS sequence"/>
</dbReference>
<dbReference type="RefSeq" id="WP_317624600.1">
    <property type="nucleotide sequence ID" value="NZ_JANFFA010000001.1"/>
</dbReference>
<proteinExistence type="predicted"/>
<name>A0AAJ1X4X9_9RHOB</name>
<dbReference type="AlphaFoldDB" id="A0AAJ1X4X9"/>
<reference evidence="1" key="2">
    <citation type="submission" date="2023-04" db="EMBL/GenBank/DDBJ databases">
        <title>'Rhodoalgimonas zhirmunskyi' gen. nov., isolated from a red alga.</title>
        <authorList>
            <person name="Nedashkovskaya O.I."/>
            <person name="Otstavnykh N.Y."/>
            <person name="Bystritskaya E.P."/>
            <person name="Balabanova L.A."/>
            <person name="Isaeva M.P."/>
        </authorList>
    </citation>
    <scope>NUCLEOTIDE SEQUENCE</scope>
    <source>
        <strain evidence="1">10Alg 79</strain>
    </source>
</reference>
<organism evidence="1 2">
    <name type="scientific">Rhodalgimonas zhirmunskyi</name>
    <dbReference type="NCBI Taxonomy" id="2964767"/>
    <lineage>
        <taxon>Bacteria</taxon>
        <taxon>Pseudomonadati</taxon>
        <taxon>Pseudomonadota</taxon>
        <taxon>Alphaproteobacteria</taxon>
        <taxon>Rhodobacterales</taxon>
        <taxon>Roseobacteraceae</taxon>
        <taxon>Rhodalgimonas</taxon>
    </lineage>
</organism>